<organism evidence="2 3">
    <name type="scientific">Anisodus acutangulus</name>
    <dbReference type="NCBI Taxonomy" id="402998"/>
    <lineage>
        <taxon>Eukaryota</taxon>
        <taxon>Viridiplantae</taxon>
        <taxon>Streptophyta</taxon>
        <taxon>Embryophyta</taxon>
        <taxon>Tracheophyta</taxon>
        <taxon>Spermatophyta</taxon>
        <taxon>Magnoliopsida</taxon>
        <taxon>eudicotyledons</taxon>
        <taxon>Gunneridae</taxon>
        <taxon>Pentapetalae</taxon>
        <taxon>asterids</taxon>
        <taxon>lamiids</taxon>
        <taxon>Solanales</taxon>
        <taxon>Solanaceae</taxon>
        <taxon>Solanoideae</taxon>
        <taxon>Hyoscyameae</taxon>
        <taxon>Anisodus</taxon>
    </lineage>
</organism>
<dbReference type="EMBL" id="JAJAGQ010000009">
    <property type="protein sequence ID" value="KAJ8553958.1"/>
    <property type="molecule type" value="Genomic_DNA"/>
</dbReference>
<sequence>MHLTQIGKRRENPSLVNHHFTPIGLIDMYNSGGAIEGLLCSHQPSVCKIQIKIRGCGRFRAYSSSKPSYCKVNDEETKFSYNTEDGMLIIQLEAKGDCDTREIAVVY</sequence>
<dbReference type="PANTHER" id="PTHR31268">
    <property type="match status" value="1"/>
</dbReference>
<comment type="caution">
    <text evidence="2">The sequence shown here is derived from an EMBL/GenBank/DDBJ whole genome shotgun (WGS) entry which is preliminary data.</text>
</comment>
<evidence type="ECO:0000313" key="2">
    <source>
        <dbReference type="EMBL" id="KAJ8553958.1"/>
    </source>
</evidence>
<accession>A0A9Q1RG53</accession>
<reference evidence="3" key="1">
    <citation type="journal article" date="2023" name="Proc. Natl. Acad. Sci. U.S.A.">
        <title>Genomic and structural basis for evolution of tropane alkaloid biosynthesis.</title>
        <authorList>
            <person name="Wanga Y.-J."/>
            <person name="Taina T."/>
            <person name="Yua J.-Y."/>
            <person name="Lia J."/>
            <person name="Xua B."/>
            <person name="Chenc J."/>
            <person name="D'Auriad J.C."/>
            <person name="Huanga J.-P."/>
            <person name="Huanga S.-X."/>
        </authorList>
    </citation>
    <scope>NUCLEOTIDE SEQUENCE [LARGE SCALE GENOMIC DNA]</scope>
    <source>
        <strain evidence="3">cv. KIB-2019</strain>
    </source>
</reference>
<gene>
    <name evidence="2" type="ORF">K7X08_024636</name>
</gene>
<protein>
    <submittedName>
        <fullName evidence="2">Uncharacterized protein</fullName>
    </submittedName>
</protein>
<dbReference type="InterPro" id="IPR008811">
    <property type="entry name" value="Glycosyl_hydrolases_36"/>
</dbReference>
<keyword evidence="1" id="KW-0119">Carbohydrate metabolism</keyword>
<dbReference type="Pfam" id="PF05691">
    <property type="entry name" value="Raffinose_syn"/>
    <property type="match status" value="1"/>
</dbReference>
<evidence type="ECO:0000313" key="3">
    <source>
        <dbReference type="Proteomes" id="UP001152561"/>
    </source>
</evidence>
<dbReference type="AlphaFoldDB" id="A0A9Q1RG53"/>
<keyword evidence="3" id="KW-1185">Reference proteome</keyword>
<dbReference type="OrthoDB" id="785793at2759"/>
<dbReference type="Proteomes" id="UP001152561">
    <property type="component" value="Unassembled WGS sequence"/>
</dbReference>
<evidence type="ECO:0000256" key="1">
    <source>
        <dbReference type="ARBA" id="ARBA00023277"/>
    </source>
</evidence>
<proteinExistence type="predicted"/>
<dbReference type="PANTHER" id="PTHR31268:SF10">
    <property type="entry name" value="GALACTINOL--SUCROSE GALACTOSYLTRANSFERASE"/>
    <property type="match status" value="1"/>
</dbReference>
<name>A0A9Q1RG53_9SOLA</name>